<reference evidence="3 4" key="1">
    <citation type="submission" date="2018-06" db="EMBL/GenBank/DDBJ databases">
        <title>Genomic Encyclopedia of Type Strains, Phase IV (KMG-IV): sequencing the most valuable type-strain genomes for metagenomic binning, comparative biology and taxonomic classification.</title>
        <authorList>
            <person name="Goeker M."/>
        </authorList>
    </citation>
    <scope>NUCLEOTIDE SEQUENCE [LARGE SCALE GENOMIC DNA]</scope>
    <source>
        <strain evidence="3 4">DSM 44599</strain>
    </source>
</reference>
<proteinExistence type="predicted"/>
<name>A0A366DKW6_9NOCA</name>
<feature type="region of interest" description="Disordered" evidence="1">
    <location>
        <begin position="115"/>
        <end position="157"/>
    </location>
</feature>
<feature type="chain" id="PRO_5016679376" description="Ig-like domain-containing protein" evidence="2">
    <location>
        <begin position="35"/>
        <end position="157"/>
    </location>
</feature>
<dbReference type="RefSeq" id="WP_067506015.1">
    <property type="nucleotide sequence ID" value="NZ_QNRE01000005.1"/>
</dbReference>
<feature type="signal peptide" evidence="2">
    <location>
        <begin position="1"/>
        <end position="34"/>
    </location>
</feature>
<dbReference type="STRING" id="1210090.GCA_001613185_01703"/>
<gene>
    <name evidence="3" type="ORF">DFR74_105125</name>
</gene>
<dbReference type="OrthoDB" id="4571099at2"/>
<dbReference type="AlphaFoldDB" id="A0A366DKW6"/>
<evidence type="ECO:0000256" key="1">
    <source>
        <dbReference type="SAM" id="MobiDB-lite"/>
    </source>
</evidence>
<evidence type="ECO:0008006" key="5">
    <source>
        <dbReference type="Google" id="ProtNLM"/>
    </source>
</evidence>
<organism evidence="3 4">
    <name type="scientific">Nocardia puris</name>
    <dbReference type="NCBI Taxonomy" id="208602"/>
    <lineage>
        <taxon>Bacteria</taxon>
        <taxon>Bacillati</taxon>
        <taxon>Actinomycetota</taxon>
        <taxon>Actinomycetes</taxon>
        <taxon>Mycobacteriales</taxon>
        <taxon>Nocardiaceae</taxon>
        <taxon>Nocardia</taxon>
    </lineage>
</organism>
<dbReference type="PROSITE" id="PS51318">
    <property type="entry name" value="TAT"/>
    <property type="match status" value="1"/>
</dbReference>
<evidence type="ECO:0000313" key="3">
    <source>
        <dbReference type="EMBL" id="RBO90723.1"/>
    </source>
</evidence>
<protein>
    <recommendedName>
        <fullName evidence="5">Ig-like domain-containing protein</fullName>
    </recommendedName>
</protein>
<dbReference type="EMBL" id="QNRE01000005">
    <property type="protein sequence ID" value="RBO90723.1"/>
    <property type="molecule type" value="Genomic_DNA"/>
</dbReference>
<evidence type="ECO:0000256" key="2">
    <source>
        <dbReference type="SAM" id="SignalP"/>
    </source>
</evidence>
<comment type="caution">
    <text evidence="3">The sequence shown here is derived from an EMBL/GenBank/DDBJ whole genome shotgun (WGS) entry which is preliminary data.</text>
</comment>
<dbReference type="Proteomes" id="UP000252586">
    <property type="component" value="Unassembled WGS sequence"/>
</dbReference>
<sequence length="157" mass="15592">MGNTPTLGRRVGVGVAGFATAAAVAVFAAPPAHATVDSITISGSDHVIDTTYTLRAQLSGAGIGLLVYWTANGESIANPQVPWPVGESSVPWTPREAGQHLITAAQGGSTKTIVVNVTDPNDPGPGDPGDPDPGDPGSPGTGSAGNLLRGLFGGSSR</sequence>
<keyword evidence="2" id="KW-0732">Signal</keyword>
<dbReference type="InterPro" id="IPR006311">
    <property type="entry name" value="TAT_signal"/>
</dbReference>
<evidence type="ECO:0000313" key="4">
    <source>
        <dbReference type="Proteomes" id="UP000252586"/>
    </source>
</evidence>
<accession>A0A366DKW6</accession>
<keyword evidence="4" id="KW-1185">Reference proteome</keyword>